<gene>
    <name evidence="2" type="ORF">B0T22DRAFT_458870</name>
</gene>
<name>A0AAE0X967_9PEZI</name>
<protein>
    <submittedName>
        <fullName evidence="2">Uncharacterized protein</fullName>
    </submittedName>
</protein>
<comment type="caution">
    <text evidence="2">The sequence shown here is derived from an EMBL/GenBank/DDBJ whole genome shotgun (WGS) entry which is preliminary data.</text>
</comment>
<sequence length="143" mass="15697">MHGVATWLCFFSSFSFFVISGSLYLSGYISSSLGSQSASQSGIGIGIGMFAKVGIYGNSGELVIEERERRHGGLIWIISAFSLLLSGFVWGGGFLLLFPSFQPTYQPSLGRYKSGLSRGNFPVKLPVYVNERVVWHLFHICIT</sequence>
<keyword evidence="1" id="KW-1133">Transmembrane helix</keyword>
<reference evidence="2" key="1">
    <citation type="journal article" date="2023" name="Mol. Phylogenet. Evol.">
        <title>Genome-scale phylogeny and comparative genomics of the fungal order Sordariales.</title>
        <authorList>
            <person name="Hensen N."/>
            <person name="Bonometti L."/>
            <person name="Westerberg I."/>
            <person name="Brannstrom I.O."/>
            <person name="Guillou S."/>
            <person name="Cros-Aarteil S."/>
            <person name="Calhoun S."/>
            <person name="Haridas S."/>
            <person name="Kuo A."/>
            <person name="Mondo S."/>
            <person name="Pangilinan J."/>
            <person name="Riley R."/>
            <person name="LaButti K."/>
            <person name="Andreopoulos B."/>
            <person name="Lipzen A."/>
            <person name="Chen C."/>
            <person name="Yan M."/>
            <person name="Daum C."/>
            <person name="Ng V."/>
            <person name="Clum A."/>
            <person name="Steindorff A."/>
            <person name="Ohm R.A."/>
            <person name="Martin F."/>
            <person name="Silar P."/>
            <person name="Natvig D.O."/>
            <person name="Lalanne C."/>
            <person name="Gautier V."/>
            <person name="Ament-Velasquez S.L."/>
            <person name="Kruys A."/>
            <person name="Hutchinson M.I."/>
            <person name="Powell A.J."/>
            <person name="Barry K."/>
            <person name="Miller A.N."/>
            <person name="Grigoriev I.V."/>
            <person name="Debuchy R."/>
            <person name="Gladieux P."/>
            <person name="Hiltunen Thoren M."/>
            <person name="Johannesson H."/>
        </authorList>
    </citation>
    <scope>NUCLEOTIDE SEQUENCE</scope>
    <source>
        <strain evidence="2">CBS 314.62</strain>
    </source>
</reference>
<accession>A0AAE0X967</accession>
<evidence type="ECO:0000313" key="3">
    <source>
        <dbReference type="Proteomes" id="UP001270362"/>
    </source>
</evidence>
<organism evidence="2 3">
    <name type="scientific">Podospora appendiculata</name>
    <dbReference type="NCBI Taxonomy" id="314037"/>
    <lineage>
        <taxon>Eukaryota</taxon>
        <taxon>Fungi</taxon>
        <taxon>Dikarya</taxon>
        <taxon>Ascomycota</taxon>
        <taxon>Pezizomycotina</taxon>
        <taxon>Sordariomycetes</taxon>
        <taxon>Sordariomycetidae</taxon>
        <taxon>Sordariales</taxon>
        <taxon>Podosporaceae</taxon>
        <taxon>Podospora</taxon>
    </lineage>
</organism>
<dbReference type="EMBL" id="JAULSO010000002">
    <property type="protein sequence ID" value="KAK3688166.1"/>
    <property type="molecule type" value="Genomic_DNA"/>
</dbReference>
<dbReference type="AlphaFoldDB" id="A0AAE0X967"/>
<keyword evidence="1" id="KW-0812">Transmembrane</keyword>
<keyword evidence="1" id="KW-0472">Membrane</keyword>
<feature type="transmembrane region" description="Helical" evidence="1">
    <location>
        <begin position="74"/>
        <end position="98"/>
    </location>
</feature>
<keyword evidence="3" id="KW-1185">Reference proteome</keyword>
<evidence type="ECO:0000313" key="2">
    <source>
        <dbReference type="EMBL" id="KAK3688166.1"/>
    </source>
</evidence>
<proteinExistence type="predicted"/>
<feature type="transmembrane region" description="Helical" evidence="1">
    <location>
        <begin position="7"/>
        <end position="29"/>
    </location>
</feature>
<evidence type="ECO:0000256" key="1">
    <source>
        <dbReference type="SAM" id="Phobius"/>
    </source>
</evidence>
<reference evidence="2" key="2">
    <citation type="submission" date="2023-06" db="EMBL/GenBank/DDBJ databases">
        <authorList>
            <consortium name="Lawrence Berkeley National Laboratory"/>
            <person name="Haridas S."/>
            <person name="Hensen N."/>
            <person name="Bonometti L."/>
            <person name="Westerberg I."/>
            <person name="Brannstrom I.O."/>
            <person name="Guillou S."/>
            <person name="Cros-Aarteil S."/>
            <person name="Calhoun S."/>
            <person name="Kuo A."/>
            <person name="Mondo S."/>
            <person name="Pangilinan J."/>
            <person name="Riley R."/>
            <person name="Labutti K."/>
            <person name="Andreopoulos B."/>
            <person name="Lipzen A."/>
            <person name="Chen C."/>
            <person name="Yanf M."/>
            <person name="Daum C."/>
            <person name="Ng V."/>
            <person name="Clum A."/>
            <person name="Steindorff A."/>
            <person name="Ohm R."/>
            <person name="Martin F."/>
            <person name="Silar P."/>
            <person name="Natvig D."/>
            <person name="Lalanne C."/>
            <person name="Gautier V."/>
            <person name="Ament-Velasquez S.L."/>
            <person name="Kruys A."/>
            <person name="Hutchinson M.I."/>
            <person name="Powell A.J."/>
            <person name="Barry K."/>
            <person name="Miller A.N."/>
            <person name="Grigoriev I.V."/>
            <person name="Debuchy R."/>
            <person name="Gladieux P."/>
            <person name="Thoren M.H."/>
            <person name="Johannesson H."/>
        </authorList>
    </citation>
    <scope>NUCLEOTIDE SEQUENCE</scope>
    <source>
        <strain evidence="2">CBS 314.62</strain>
    </source>
</reference>
<dbReference type="Proteomes" id="UP001270362">
    <property type="component" value="Unassembled WGS sequence"/>
</dbReference>